<feature type="domain" description="VWFC" evidence="6">
    <location>
        <begin position="228"/>
        <end position="291"/>
    </location>
</feature>
<feature type="compositionally biased region" description="Basic and acidic residues" evidence="4">
    <location>
        <begin position="506"/>
        <end position="516"/>
    </location>
</feature>
<feature type="region of interest" description="Disordered" evidence="4">
    <location>
        <begin position="899"/>
        <end position="943"/>
    </location>
</feature>
<feature type="compositionally biased region" description="Low complexity" evidence="4">
    <location>
        <begin position="1970"/>
        <end position="1980"/>
    </location>
</feature>
<feature type="compositionally biased region" description="Polar residues" evidence="4">
    <location>
        <begin position="536"/>
        <end position="554"/>
    </location>
</feature>
<evidence type="ECO:0000256" key="4">
    <source>
        <dbReference type="SAM" id="MobiDB-lite"/>
    </source>
</evidence>
<feature type="compositionally biased region" description="Basic and acidic residues" evidence="4">
    <location>
        <begin position="1346"/>
        <end position="1365"/>
    </location>
</feature>
<dbReference type="PANTHER" id="PTHR46698">
    <property type="entry name" value="CROSSVEINLESS 2"/>
    <property type="match status" value="1"/>
</dbReference>
<feature type="compositionally biased region" description="Polar residues" evidence="4">
    <location>
        <begin position="1138"/>
        <end position="1152"/>
    </location>
</feature>
<feature type="compositionally biased region" description="Polar residues" evidence="4">
    <location>
        <begin position="1225"/>
        <end position="1258"/>
    </location>
</feature>
<dbReference type="SUPFAM" id="SSF57603">
    <property type="entry name" value="FnI-like domain"/>
    <property type="match status" value="6"/>
</dbReference>
<organism evidence="7 8">
    <name type="scientific">Bemisia tabaci</name>
    <name type="common">Sweetpotato whitefly</name>
    <name type="synonym">Aleurodes tabaci</name>
    <dbReference type="NCBI Taxonomy" id="7038"/>
    <lineage>
        <taxon>Eukaryota</taxon>
        <taxon>Metazoa</taxon>
        <taxon>Ecdysozoa</taxon>
        <taxon>Arthropoda</taxon>
        <taxon>Hexapoda</taxon>
        <taxon>Insecta</taxon>
        <taxon>Pterygota</taxon>
        <taxon>Neoptera</taxon>
        <taxon>Paraneoptera</taxon>
        <taxon>Hemiptera</taxon>
        <taxon>Sternorrhyncha</taxon>
        <taxon>Aleyrodoidea</taxon>
        <taxon>Aleyrodidae</taxon>
        <taxon>Aleyrodinae</taxon>
        <taxon>Bemisia</taxon>
    </lineage>
</organism>
<feature type="compositionally biased region" description="Polar residues" evidence="4">
    <location>
        <begin position="1838"/>
        <end position="1848"/>
    </location>
</feature>
<feature type="compositionally biased region" description="Low complexity" evidence="4">
    <location>
        <begin position="1886"/>
        <end position="1897"/>
    </location>
</feature>
<evidence type="ECO:0000313" key="7">
    <source>
        <dbReference type="EMBL" id="CAH0381827.1"/>
    </source>
</evidence>
<protein>
    <recommendedName>
        <fullName evidence="6">VWFC domain-containing protein</fullName>
    </recommendedName>
</protein>
<feature type="compositionally biased region" description="Polar residues" evidence="4">
    <location>
        <begin position="1676"/>
        <end position="1706"/>
    </location>
</feature>
<sequence>MRTSSKRLSLTVSLALICSALTFPTTAAPVQDEAGTQDVDYVTDEAGCYYNFQHYAEGDRIVTNEPCLNCTCHNRMLMCYLRVCPFTKAIGQDCTVEKHPEQCCPVISCPEVPVRLLTSTTEQPSTTTAIGGHDNYGCTIRNSFFADGVQVPSDPKKPCELCYCIRNRTACVMQECTLHVEGCRPVYQPGICCPVKYECDYEDKESSSASYPFNGTSLQTTAGPSLDCKYGDDVFADGESIATDKPCEHCYCMRGDIVCAVQDCGEPLRGKDCTPLPVPPGQCCPASYTCANETIYQDPDQSNDIINQVQGIINSMKDDTRPDILESTADIINPEEVMAPSIIPSHDSEIENHETLGVRPDVLHDYTENEGNNDSKQPSTESDALKPEPPTSVFMDDDKSQINPTTKPVIEVDLSTSTDKIQPQEDDTNVSNAPVLSEITSSPASDSEISQSPASEVSGDELYQKPEENTSTHTESNSAPAVDVAHSPEENLDKPSSQDVVVHSTEINHEDSHVVHSDSNAPLLTQTFAELDATESAINNINPQKQDETATQVSVPEKQIESMDKESTPEKLPENEISPSTIASDSTAGGSLKPDNTVRDPSPDGGAESSAQESGATGNSGNNIEINFTHPTAQDKIVTISTSVKTPSAENYLKPNDIYQDEVHQDFLNHDDEELAALKPTENVEQDEKVPDTDIADPESNRVPGEGDCLIDGKTYKNTTIIPTSNPCHVKCECISSIPACSLVSCPPPPPQHQNCEPIQPGRDTCCPTYACAAEQDSPSLEAENQVISASQPALDAANHTVTSNVPTLTDESGPSHPSASIEGSDHGGSDIIPSVHTPGGQVASDFTIKNPEYDQTTYFEYIETTVQPASQAADVSVSSDIGQSQPHDAEVITVINSTQDETSPPSGEVQYESPFPDPPIEEVSSVQAGSDAMQTSQNDAEETVHLQETTVANVGNVVTEEVLESSDITEKPFKEDEPISTSNQAEVTSHVEENVVSSFATPEVIHDHSDTSSNSEKEPESVNVDNYQQPLYDTQSPSESATTQSSILLTEISESAQLPEQDIALVQNTPTKDIQTNDQKPTGTTEAAETQTEVVTELESGDVYIPEQQVGALTDETVNTSGGENAENGNLIPPTGQADSQPSVSVETAPSHSAVPPEAILPPIHQDDVESHTESIEYPSHNSDLGSKIPAETATEAVYTTNQPHDQSNVVVAQDQSELAYDSEATQADPNQTSVPSLQQAASSHDVNHEGSTQASPMSEIIFHDDKENILKPESDSSIYIPSNFQGSENSISGANPISQSNAQENNEIHSSPNADSSDSQTTVTQTLSPESSQDHLLSDGNNETSDKETHSETSSSDQHEINEQHPPMINEAVIAGDDVPSYPSKPLLDTQLHSESSNPITSGINEGNVAHDTSSGIDQPYSQPSTEEPNKPSVESDSYDIGSETESTVAPLGVPGENVAGASGKPVPVKDEEVIEGESVHDPTAAPEMSHSSKPEILHQESNDEVISQSQSTDAPINDQRTTVMPVVEDMPSGVTDEIETNNGASPNSAQPINENAQELYDQTTNIGVVETDKIQEASSPPQEPSADSVEPQENVTPSNANDASDSTETPSQTINDVPSMQQGEVLQTVDKNSEISSETPIVADGMPSSPTNEEIKPYLTESDPVTHGTLISSETLGINADENISQSTEKAPSQDSIPSTSQEGAEAQFLGNVESSSINSVHFSEITPENDAHNVEIKPPADEILSQTVTEMTNNVEIPVDSQINQEQINVISSQNNINDQANLDKTEQSLPHSSEPSLIIQHSPGEPTEAPLSSNSQSPSVDPSDPSAPFETGAFNQDNIGHSSENPAVVTEISFEHGSSSVFPHDSDFLPSISTESTPLIGSESVSSQGQVGNTEEALKPSDPIVPEGTFSETPTKKPGHMPSQADLLTSIIQGHLEDQNKPISGFGSNIDAQLSDLLNKVSTPVPISSASSSTAHDTILQSSWTPKPMPPQSEESSHRPGEEESFPTDTEYEEDEEGSFGPGTCKYLGKLYVSAQQIPRDDPCDFCFCFRSDIICLQQSCPPPIFGCRQESIQGFCCPRYECPVSKALVFNSSSTSTTTTTLPPHFHSLSPHGENLVRSGCSLQDHAYKVGEIIREASGPCRQCICGADGHMKCDPKTCSPGPMLQKIMEKVASRRR</sequence>
<feature type="region of interest" description="Disordered" evidence="4">
    <location>
        <begin position="1068"/>
        <end position="1089"/>
    </location>
</feature>
<dbReference type="KEGG" id="btab:109043182"/>
<evidence type="ECO:0000256" key="3">
    <source>
        <dbReference type="ARBA" id="ARBA00022729"/>
    </source>
</evidence>
<dbReference type="InterPro" id="IPR052424">
    <property type="entry name" value="Kielin_Chordin-BMP_Reg"/>
</dbReference>
<comment type="subcellular location">
    <subcellularLocation>
        <location evidence="1">Secreted</location>
    </subcellularLocation>
</comment>
<feature type="region of interest" description="Disordered" evidence="4">
    <location>
        <begin position="1118"/>
        <end position="1659"/>
    </location>
</feature>
<feature type="compositionally biased region" description="Polar residues" evidence="4">
    <location>
        <begin position="1507"/>
        <end position="1525"/>
    </location>
</feature>
<accession>A0A9P0A0N3</accession>
<dbReference type="PROSITE" id="PS50184">
    <property type="entry name" value="VWFC_2"/>
    <property type="match status" value="1"/>
</dbReference>
<feature type="region of interest" description="Disordered" evidence="4">
    <location>
        <begin position="535"/>
        <end position="630"/>
    </location>
</feature>
<evidence type="ECO:0000256" key="2">
    <source>
        <dbReference type="ARBA" id="ARBA00022525"/>
    </source>
</evidence>
<dbReference type="GO" id="GO:0005576">
    <property type="term" value="C:extracellular region"/>
    <property type="evidence" value="ECO:0007669"/>
    <property type="project" value="UniProtKB-SubCell"/>
</dbReference>
<feature type="chain" id="PRO_5040421660" description="VWFC domain-containing protein" evidence="5">
    <location>
        <begin position="28"/>
        <end position="2183"/>
    </location>
</feature>
<feature type="compositionally biased region" description="Basic and acidic residues" evidence="4">
    <location>
        <begin position="1493"/>
        <end position="1504"/>
    </location>
</feature>
<feature type="region of interest" description="Disordered" evidence="4">
    <location>
        <begin position="364"/>
        <end position="521"/>
    </location>
</feature>
<evidence type="ECO:0000256" key="5">
    <source>
        <dbReference type="SAM" id="SignalP"/>
    </source>
</evidence>
<feature type="compositionally biased region" description="Basic and acidic residues" evidence="4">
    <location>
        <begin position="1166"/>
        <end position="1176"/>
    </location>
</feature>
<feature type="compositionally biased region" description="Acidic residues" evidence="4">
    <location>
        <begin position="2008"/>
        <end position="2023"/>
    </location>
</feature>
<dbReference type="Pfam" id="PF23334">
    <property type="entry name" value="VWC2L_2nd"/>
    <property type="match status" value="1"/>
</dbReference>
<dbReference type="Proteomes" id="UP001152759">
    <property type="component" value="Chromosome 1"/>
</dbReference>
<feature type="compositionally biased region" description="Polar residues" evidence="4">
    <location>
        <begin position="1393"/>
        <end position="1429"/>
    </location>
</feature>
<feature type="region of interest" description="Disordered" evidence="4">
    <location>
        <begin position="683"/>
        <end position="707"/>
    </location>
</feature>
<evidence type="ECO:0000313" key="8">
    <source>
        <dbReference type="Proteomes" id="UP001152759"/>
    </source>
</evidence>
<evidence type="ECO:0000259" key="6">
    <source>
        <dbReference type="PROSITE" id="PS50184"/>
    </source>
</evidence>
<dbReference type="Gene3D" id="2.10.70.10">
    <property type="entry name" value="Complement Module, domain 1"/>
    <property type="match status" value="1"/>
</dbReference>
<keyword evidence="8" id="KW-1185">Reference proteome</keyword>
<feature type="compositionally biased region" description="Polar residues" evidence="4">
    <location>
        <begin position="1543"/>
        <end position="1569"/>
    </location>
</feature>
<feature type="compositionally biased region" description="Polar residues" evidence="4">
    <location>
        <begin position="1199"/>
        <end position="1218"/>
    </location>
</feature>
<reference evidence="7" key="1">
    <citation type="submission" date="2021-12" db="EMBL/GenBank/DDBJ databases">
        <authorList>
            <person name="King R."/>
        </authorList>
    </citation>
    <scope>NUCLEOTIDE SEQUENCE</scope>
</reference>
<feature type="compositionally biased region" description="Basic and acidic residues" evidence="4">
    <location>
        <begin position="969"/>
        <end position="978"/>
    </location>
</feature>
<feature type="compositionally biased region" description="Polar residues" evidence="4">
    <location>
        <begin position="577"/>
        <end position="589"/>
    </location>
</feature>
<feature type="region of interest" description="Disordered" evidence="4">
    <location>
        <begin position="1878"/>
        <end position="1928"/>
    </location>
</feature>
<dbReference type="PANTHER" id="PTHR46698:SF3">
    <property type="entry name" value="TENECTIN ISOFORM 1-RELATED"/>
    <property type="match status" value="1"/>
</dbReference>
<evidence type="ECO:0000256" key="1">
    <source>
        <dbReference type="ARBA" id="ARBA00004613"/>
    </source>
</evidence>
<feature type="compositionally biased region" description="Polar residues" evidence="4">
    <location>
        <begin position="1068"/>
        <end position="1084"/>
    </location>
</feature>
<feature type="region of interest" description="Disordered" evidence="4">
    <location>
        <begin position="1970"/>
        <end position="2024"/>
    </location>
</feature>
<feature type="region of interest" description="Disordered" evidence="4">
    <location>
        <begin position="1676"/>
        <end position="1716"/>
    </location>
</feature>
<feature type="region of interest" description="Disordered" evidence="4">
    <location>
        <begin position="1790"/>
        <end position="1848"/>
    </location>
</feature>
<feature type="compositionally biased region" description="Basic and acidic residues" evidence="4">
    <location>
        <begin position="558"/>
        <end position="574"/>
    </location>
</feature>
<gene>
    <name evidence="7" type="ORF">BEMITA_LOCUS1442</name>
</gene>
<feature type="compositionally biased region" description="Polar residues" evidence="4">
    <location>
        <begin position="429"/>
        <end position="455"/>
    </location>
</feature>
<feature type="region of interest" description="Disordered" evidence="4">
    <location>
        <begin position="805"/>
        <end position="841"/>
    </location>
</feature>
<feature type="compositionally biased region" description="Polar residues" evidence="4">
    <location>
        <begin position="1277"/>
        <end position="1316"/>
    </location>
</feature>
<feature type="compositionally biased region" description="Polar residues" evidence="4">
    <location>
        <begin position="369"/>
        <end position="382"/>
    </location>
</feature>
<feature type="compositionally biased region" description="Low complexity" evidence="4">
    <location>
        <begin position="1317"/>
        <end position="1330"/>
    </location>
</feature>
<dbReference type="SMART" id="SM00214">
    <property type="entry name" value="VWC"/>
    <property type="match status" value="4"/>
</dbReference>
<feature type="compositionally biased region" description="Basic and acidic residues" evidence="4">
    <location>
        <begin position="1005"/>
        <end position="1021"/>
    </location>
</feature>
<feature type="compositionally biased region" description="Polar residues" evidence="4">
    <location>
        <begin position="609"/>
        <end position="630"/>
    </location>
</feature>
<feature type="compositionally biased region" description="Polar residues" evidence="4">
    <location>
        <begin position="805"/>
        <end position="819"/>
    </location>
</feature>
<feature type="signal peptide" evidence="5">
    <location>
        <begin position="1"/>
        <end position="27"/>
    </location>
</feature>
<dbReference type="InterPro" id="IPR001007">
    <property type="entry name" value="VWF_dom"/>
</dbReference>
<feature type="compositionally biased region" description="Polar residues" evidence="4">
    <location>
        <begin position="1594"/>
        <end position="1628"/>
    </location>
</feature>
<proteinExistence type="predicted"/>
<dbReference type="EMBL" id="OU963862">
    <property type="protein sequence ID" value="CAH0381827.1"/>
    <property type="molecule type" value="Genomic_DNA"/>
</dbReference>
<keyword evidence="2" id="KW-0964">Secreted</keyword>
<name>A0A9P0A0N3_BEMTA</name>
<keyword evidence="3 5" id="KW-0732">Signal</keyword>
<feature type="region of interest" description="Disordered" evidence="4">
    <location>
        <begin position="963"/>
        <end position="1024"/>
    </location>
</feature>
<feature type="compositionally biased region" description="Low complexity" evidence="4">
    <location>
        <begin position="1815"/>
        <end position="1833"/>
    </location>
</feature>
<feature type="compositionally biased region" description="Polar residues" evidence="4">
    <location>
        <begin position="925"/>
        <end position="939"/>
    </location>
</feature>
<feature type="compositionally biased region" description="Basic and acidic residues" evidence="4">
    <location>
        <begin position="1263"/>
        <end position="1276"/>
    </location>
</feature>